<feature type="region of interest" description="Disordered" evidence="1">
    <location>
        <begin position="1"/>
        <end position="24"/>
    </location>
</feature>
<name>A0A218MKG0_9VIRU</name>
<proteinExistence type="predicted"/>
<evidence type="ECO:0000256" key="1">
    <source>
        <dbReference type="SAM" id="MobiDB-lite"/>
    </source>
</evidence>
<dbReference type="EMBL" id="KY052794">
    <property type="protein sequence ID" value="ASE99761.1"/>
    <property type="molecule type" value="Genomic_DNA"/>
</dbReference>
<organism evidence="2">
    <name type="scientific">uncultured virus</name>
    <dbReference type="NCBI Taxonomy" id="340016"/>
    <lineage>
        <taxon>Viruses</taxon>
        <taxon>environmental samples</taxon>
    </lineage>
</organism>
<reference evidence="2" key="2">
    <citation type="journal article" date="2017" name="Nat. Commun.">
        <title>Single-virus genomics reveals hidden cosmopolitan and abundant viruses.</title>
        <authorList>
            <person name="Martinez-Hernandez F."/>
            <person name="Fornas O."/>
            <person name="Lluesma Gomez M."/>
            <person name="Bolduc B."/>
            <person name="de la Cruz Pena M.J."/>
            <person name="Martinez J.M."/>
            <person name="Anton J."/>
            <person name="Gasol J.M."/>
            <person name="Rosselli R."/>
            <person name="Rodriguez-Valera F."/>
            <person name="Sullivan M.B."/>
            <person name="Acinas S.G."/>
            <person name="Martinez-Garcia M."/>
        </authorList>
    </citation>
    <scope>NUCLEOTIDE SEQUENCE</scope>
</reference>
<accession>A0A218MKG0</accession>
<evidence type="ECO:0000313" key="2">
    <source>
        <dbReference type="EMBL" id="ASE99761.1"/>
    </source>
</evidence>
<reference evidence="2" key="1">
    <citation type="submission" date="2016-10" db="EMBL/GenBank/DDBJ databases">
        <authorList>
            <person name="Varghese N."/>
        </authorList>
    </citation>
    <scope>NUCLEOTIDE SEQUENCE</scope>
</reference>
<protein>
    <submittedName>
        <fullName evidence="2">Uncharacterized protein</fullName>
    </submittedName>
</protein>
<sequence length="73" mass="8414">MAVIKSVKSSKGDRKWKQMSTSVKRRPKAEPCVFYTPLGRMVSYPAGTRPSHMNPDEWCAMKTPFKNQVLKRK</sequence>